<dbReference type="SUPFAM" id="SSF52540">
    <property type="entry name" value="P-loop containing nucleoside triphosphate hydrolases"/>
    <property type="match status" value="1"/>
</dbReference>
<feature type="domain" description="HRDC" evidence="13">
    <location>
        <begin position="612"/>
        <end position="687"/>
    </location>
</feature>
<evidence type="ECO:0000256" key="5">
    <source>
        <dbReference type="ARBA" id="ARBA00022806"/>
    </source>
</evidence>
<dbReference type="InterPro" id="IPR044876">
    <property type="entry name" value="HRDC_dom_sf"/>
</dbReference>
<dbReference type="InterPro" id="IPR002121">
    <property type="entry name" value="HRDC_dom"/>
</dbReference>
<evidence type="ECO:0000256" key="7">
    <source>
        <dbReference type="ARBA" id="ARBA00023204"/>
    </source>
</evidence>
<dbReference type="GO" id="GO:0016787">
    <property type="term" value="F:hydrolase activity"/>
    <property type="evidence" value="ECO:0007669"/>
    <property type="project" value="UniProtKB-UniRule"/>
</dbReference>
<dbReference type="Proteomes" id="UP000516320">
    <property type="component" value="Chromosome"/>
</dbReference>
<dbReference type="KEGG" id="cpoy:GP475_03380"/>
<evidence type="ECO:0000256" key="8">
    <source>
        <dbReference type="ARBA" id="ARBA00023235"/>
    </source>
</evidence>
<dbReference type="EC" id="5.6.2.4" evidence="10"/>
<dbReference type="InterPro" id="IPR000212">
    <property type="entry name" value="DNA_helicase_UvrD/REP"/>
</dbReference>
<dbReference type="CDD" id="cd17932">
    <property type="entry name" value="DEXQc_UvrD"/>
    <property type="match status" value="1"/>
</dbReference>
<dbReference type="GO" id="GO:0003677">
    <property type="term" value="F:DNA binding"/>
    <property type="evidence" value="ECO:0007669"/>
    <property type="project" value="InterPro"/>
</dbReference>
<keyword evidence="3" id="KW-0227">DNA damage</keyword>
<keyword evidence="4 12" id="KW-0378">Hydrolase</keyword>
<evidence type="ECO:0000256" key="2">
    <source>
        <dbReference type="ARBA" id="ARBA00022741"/>
    </source>
</evidence>
<evidence type="ECO:0000313" key="16">
    <source>
        <dbReference type="EMBL" id="QNQ89799.1"/>
    </source>
</evidence>
<dbReference type="EMBL" id="CP046884">
    <property type="protein sequence ID" value="QNQ89799.1"/>
    <property type="molecule type" value="Genomic_DNA"/>
</dbReference>
<dbReference type="Gene3D" id="1.10.150.80">
    <property type="entry name" value="HRDC domain"/>
    <property type="match status" value="1"/>
</dbReference>
<evidence type="ECO:0000259" key="14">
    <source>
        <dbReference type="PROSITE" id="PS51198"/>
    </source>
</evidence>
<keyword evidence="17" id="KW-1185">Reference proteome</keyword>
<accession>A0A7H0SMM4</accession>
<keyword evidence="5 12" id="KW-0347">Helicase</keyword>
<dbReference type="Gene3D" id="1.10.486.10">
    <property type="entry name" value="PCRA, domain 4"/>
    <property type="match status" value="2"/>
</dbReference>
<comment type="catalytic activity">
    <reaction evidence="11">
        <text>ATP + H2O = ADP + phosphate + H(+)</text>
        <dbReference type="Rhea" id="RHEA:13065"/>
        <dbReference type="ChEBI" id="CHEBI:15377"/>
        <dbReference type="ChEBI" id="CHEBI:15378"/>
        <dbReference type="ChEBI" id="CHEBI:30616"/>
        <dbReference type="ChEBI" id="CHEBI:43474"/>
        <dbReference type="ChEBI" id="CHEBI:456216"/>
        <dbReference type="EC" id="5.6.2.4"/>
    </reaction>
</comment>
<dbReference type="Pfam" id="PF00580">
    <property type="entry name" value="UvrD-helicase"/>
    <property type="match status" value="1"/>
</dbReference>
<dbReference type="PROSITE" id="PS51217">
    <property type="entry name" value="UVRD_HELICASE_CTER"/>
    <property type="match status" value="1"/>
</dbReference>
<evidence type="ECO:0000256" key="4">
    <source>
        <dbReference type="ARBA" id="ARBA00022801"/>
    </source>
</evidence>
<dbReference type="RefSeq" id="WP_187975252.1">
    <property type="nucleotide sequence ID" value="NZ_CP046884.1"/>
</dbReference>
<evidence type="ECO:0000256" key="11">
    <source>
        <dbReference type="ARBA" id="ARBA00048988"/>
    </source>
</evidence>
<dbReference type="PANTHER" id="PTHR11070:SF69">
    <property type="entry name" value="ATP-DEPENDENT DNA HELICASE UVRD2"/>
    <property type="match status" value="1"/>
</dbReference>
<reference evidence="16 17" key="1">
    <citation type="submission" date="2019-12" db="EMBL/GenBank/DDBJ databases">
        <title>Corynebacterium sp. nov., isolated from feces of the Anser Albifrons in China.</title>
        <authorList>
            <person name="Liu Q."/>
        </authorList>
    </citation>
    <scope>NUCLEOTIDE SEQUENCE [LARGE SCALE GENOMIC DNA]</scope>
    <source>
        <strain evidence="16 17">4H37-19</strain>
    </source>
</reference>
<dbReference type="InterPro" id="IPR014017">
    <property type="entry name" value="DNA_helicase_UvrD-like_C"/>
</dbReference>
<evidence type="ECO:0000256" key="9">
    <source>
        <dbReference type="ARBA" id="ARBA00034617"/>
    </source>
</evidence>
<dbReference type="Gene3D" id="3.40.50.300">
    <property type="entry name" value="P-loop containing nucleotide triphosphate hydrolases"/>
    <property type="match status" value="3"/>
</dbReference>
<dbReference type="InterPro" id="IPR014016">
    <property type="entry name" value="UvrD-like_ATP-bd"/>
</dbReference>
<dbReference type="SMART" id="SM00341">
    <property type="entry name" value="HRDC"/>
    <property type="match status" value="1"/>
</dbReference>
<dbReference type="GO" id="GO:0005524">
    <property type="term" value="F:ATP binding"/>
    <property type="evidence" value="ECO:0007669"/>
    <property type="project" value="UniProtKB-UniRule"/>
</dbReference>
<dbReference type="InterPro" id="IPR010997">
    <property type="entry name" value="HRDC-like_sf"/>
</dbReference>
<feature type="binding site" evidence="12">
    <location>
        <begin position="26"/>
        <end position="33"/>
    </location>
    <ligand>
        <name>ATP</name>
        <dbReference type="ChEBI" id="CHEBI:30616"/>
    </ligand>
</feature>
<dbReference type="PROSITE" id="PS50967">
    <property type="entry name" value="HRDC"/>
    <property type="match status" value="1"/>
</dbReference>
<dbReference type="GO" id="GO:0043138">
    <property type="term" value="F:3'-5' DNA helicase activity"/>
    <property type="evidence" value="ECO:0007669"/>
    <property type="project" value="UniProtKB-EC"/>
</dbReference>
<gene>
    <name evidence="16" type="ORF">GP475_03380</name>
</gene>
<evidence type="ECO:0000256" key="6">
    <source>
        <dbReference type="ARBA" id="ARBA00022840"/>
    </source>
</evidence>
<organism evidence="16 17">
    <name type="scientific">Corynebacterium poyangense</name>
    <dbReference type="NCBI Taxonomy" id="2684405"/>
    <lineage>
        <taxon>Bacteria</taxon>
        <taxon>Bacillati</taxon>
        <taxon>Actinomycetota</taxon>
        <taxon>Actinomycetes</taxon>
        <taxon>Mycobacteriales</taxon>
        <taxon>Corynebacteriaceae</taxon>
        <taxon>Corynebacterium</taxon>
    </lineage>
</organism>
<evidence type="ECO:0000313" key="17">
    <source>
        <dbReference type="Proteomes" id="UP000516320"/>
    </source>
</evidence>
<dbReference type="InterPro" id="IPR013986">
    <property type="entry name" value="DExx_box_DNA_helicase_dom_sf"/>
</dbReference>
<dbReference type="GO" id="GO:0033202">
    <property type="term" value="C:DNA helicase complex"/>
    <property type="evidence" value="ECO:0007669"/>
    <property type="project" value="TreeGrafter"/>
</dbReference>
<dbReference type="CDD" id="cd18807">
    <property type="entry name" value="SF1_C_UvrD"/>
    <property type="match status" value="1"/>
</dbReference>
<evidence type="ECO:0000256" key="10">
    <source>
        <dbReference type="ARBA" id="ARBA00034808"/>
    </source>
</evidence>
<evidence type="ECO:0000256" key="12">
    <source>
        <dbReference type="PROSITE-ProRule" id="PRU00560"/>
    </source>
</evidence>
<evidence type="ECO:0000256" key="3">
    <source>
        <dbReference type="ARBA" id="ARBA00022763"/>
    </source>
</evidence>
<feature type="domain" description="UvrD-like helicase ATP-binding" evidence="14">
    <location>
        <begin position="5"/>
        <end position="287"/>
    </location>
</feature>
<dbReference type="AlphaFoldDB" id="A0A7H0SMM4"/>
<name>A0A7H0SMM4_9CORY</name>
<comment type="similarity">
    <text evidence="1">Belongs to the helicase family. UvrD subfamily.</text>
</comment>
<keyword evidence="8" id="KW-0413">Isomerase</keyword>
<comment type="catalytic activity">
    <reaction evidence="9">
        <text>Couples ATP hydrolysis with the unwinding of duplex DNA by translocating in the 3'-5' direction.</text>
        <dbReference type="EC" id="5.6.2.4"/>
    </reaction>
</comment>
<dbReference type="PROSITE" id="PS51198">
    <property type="entry name" value="UVRD_HELICASE_ATP_BIND"/>
    <property type="match status" value="1"/>
</dbReference>
<dbReference type="GO" id="GO:0005829">
    <property type="term" value="C:cytosol"/>
    <property type="evidence" value="ECO:0007669"/>
    <property type="project" value="TreeGrafter"/>
</dbReference>
<keyword evidence="7" id="KW-0234">DNA repair</keyword>
<proteinExistence type="inferred from homology"/>
<dbReference type="PANTHER" id="PTHR11070">
    <property type="entry name" value="UVRD / RECB / PCRA DNA HELICASE FAMILY MEMBER"/>
    <property type="match status" value="1"/>
</dbReference>
<sequence length="687" mass="77398">MVSLGDLDPDQQVAASAPRGPVCILAGAGTGKTRTITYRIAHLIERGFFNPNRVLAVTFTTRAAQEMRVRLESMGIGGVHARTFHSAAYRQLSYFWRQVAGDMEWGIVEKKFSYAAQAMKKAGLPQNRERVRDILHEIEWAKASLITPEKYPEIVSQIQRDIPAEAEQISSVYRLYEELKCSPSRMLLDYDDLILYMAAAIENNPAVAAEFRSQYRSFVVDEYQDVTPLQQRLLDAWLGDRDDLTVVGDANQTIYSFNGATPRYLLDFSRKYPHATVVKLQRDYRSTPQIVKLANTVISHARGRVAGTRLELQGMRAHGPQPQFREYDDEPAEARDIAKHIRALLASGTPAQDIAILYRINAQSESYERALSEAGIPYHVHGGEGFFQRPEIKEALRALVRASQSGDLPEELHGVGLAQLVREILAPLGYSSVEPEGSESRDRWYSLKALVELTEELGQTIPDLDLVGLLLRLKERQQSQLPPTMEEITLASMHAAKGLEWDVVFLAGLSDNMLPFHYVHNKGIEKIEEERRLFYVGITRAREVLNCSWALARQEGGRKNRKRSRFFDDLFPEVEQRTIPPRSGRSHCCRECGKKLSTPQERVLGRCLHCPSNAQPGVFAALRQWRSDIARENKIPAYIVFTDATLLAIAESMPKTPADLLDISGIGPVKVENYGADLLRILADFRD</sequence>
<keyword evidence="2 12" id="KW-0547">Nucleotide-binding</keyword>
<evidence type="ECO:0000259" key="15">
    <source>
        <dbReference type="PROSITE" id="PS51217"/>
    </source>
</evidence>
<evidence type="ECO:0000259" key="13">
    <source>
        <dbReference type="PROSITE" id="PS50967"/>
    </source>
</evidence>
<dbReference type="Pfam" id="PF00570">
    <property type="entry name" value="HRDC"/>
    <property type="match status" value="1"/>
</dbReference>
<dbReference type="Gene3D" id="1.10.10.160">
    <property type="match status" value="1"/>
</dbReference>
<dbReference type="GO" id="GO:0000725">
    <property type="term" value="P:recombinational repair"/>
    <property type="evidence" value="ECO:0007669"/>
    <property type="project" value="TreeGrafter"/>
</dbReference>
<dbReference type="SUPFAM" id="SSF47819">
    <property type="entry name" value="HRDC-like"/>
    <property type="match status" value="1"/>
</dbReference>
<keyword evidence="6 12" id="KW-0067">ATP-binding</keyword>
<evidence type="ECO:0000256" key="1">
    <source>
        <dbReference type="ARBA" id="ARBA00009922"/>
    </source>
</evidence>
<dbReference type="Pfam" id="PF13361">
    <property type="entry name" value="UvrD_C"/>
    <property type="match status" value="2"/>
</dbReference>
<protein>
    <recommendedName>
        <fullName evidence="10">DNA 3'-5' helicase</fullName>
        <ecNumber evidence="10">5.6.2.4</ecNumber>
    </recommendedName>
</protein>
<feature type="domain" description="UvrD-like helicase C-terminal" evidence="15">
    <location>
        <begin position="288"/>
        <end position="543"/>
    </location>
</feature>
<dbReference type="InterPro" id="IPR027417">
    <property type="entry name" value="P-loop_NTPase"/>
</dbReference>